<proteinExistence type="predicted"/>
<dbReference type="Pfam" id="PF20499">
    <property type="entry name" value="DUF6729"/>
    <property type="match status" value="1"/>
</dbReference>
<reference evidence="2" key="1">
    <citation type="submission" date="2023-04" db="EMBL/GenBank/DDBJ databases">
        <title>Chromosome-level genome of Chaenocephalus aceratus.</title>
        <authorList>
            <person name="Park H."/>
        </authorList>
    </citation>
    <scope>NUCLEOTIDE SEQUENCE</scope>
    <source>
        <strain evidence="2">DE</strain>
        <tissue evidence="2">Muscle</tissue>
    </source>
</reference>
<keyword evidence="3" id="KW-1185">Reference proteome</keyword>
<evidence type="ECO:0000313" key="3">
    <source>
        <dbReference type="Proteomes" id="UP001228049"/>
    </source>
</evidence>
<gene>
    <name evidence="2" type="ORF">KUDE01_014182</name>
</gene>
<name>A0AAD9F611_DISEL</name>
<protein>
    <submittedName>
        <fullName evidence="2">Protein PRR14L</fullName>
    </submittedName>
</protein>
<dbReference type="EMBL" id="JASDAP010000017">
    <property type="protein sequence ID" value="KAK1889506.1"/>
    <property type="molecule type" value="Genomic_DNA"/>
</dbReference>
<sequence>MCRGVLESFRLANKPVPKTLYIDRGCCRAQGPTSVETMFQAWFDGGMVVRLDIFHWIHRFDTAIRTTINNVDLPYYKSLRGSNSLEGFHKSLPHMIPGPHCAARPYQVYLISGIARWNGDRSLDISAMNNRLMYTLVKLLWLKSPQGSRTSPEKTTILKAYERIQHRVLVDDPVLSKAGFPLPKINIKTVRDFIRAQERLVNLLATNQPAMLSKTTSVSSAHSPPAPHQPAVLPPPDYPLMQYVPTPSTAGTKLLKGRRDMIAPLTPSDITATCVTATNPSPQTFALHLSIHGNPGDCWPLHKAHRAIAARPILPATSTIARPMPSLFPGPIVPASQPTQPLLAPPQCPYCLPFRQPRLLMCLSPLLSSAFPHPGQGPILPASQPTPAIAGPSSMPLLPAIQATPSVAGLDVSVLQTMPEIPATLECSPSSWARAMLYKRKVMDEPSGVGTKVSRVFVWRPVGVWRYSLKCPRGDNCVGSGRNVHLSKSGYHSKVRLICGVSGWYTVITEVLSCGPCTKAARSKEGVSVGRWLAWGNAILSQLSEAHQAIFPAVLTTMRGVDRNVVRLLRDRTEGNTMEKVWRQVQENHGGQSPHQALLPDGGQRVRLRVQEVQTLKYERGEFSDEPTDQLCSIFMVWRTKIFLLHHIHLTGWRKVYNVYN</sequence>
<evidence type="ECO:0000313" key="2">
    <source>
        <dbReference type="EMBL" id="KAK1889506.1"/>
    </source>
</evidence>
<accession>A0AAD9F611</accession>
<evidence type="ECO:0000259" key="1">
    <source>
        <dbReference type="Pfam" id="PF20499"/>
    </source>
</evidence>
<feature type="domain" description="DUF6729" evidence="1">
    <location>
        <begin position="454"/>
        <end position="590"/>
    </location>
</feature>
<dbReference type="PANTHER" id="PTHR47773:SF1">
    <property type="entry name" value="C2H2-TYPE DOMAIN-CONTAINING PROTEIN"/>
    <property type="match status" value="1"/>
</dbReference>
<dbReference type="Proteomes" id="UP001228049">
    <property type="component" value="Unassembled WGS sequence"/>
</dbReference>
<organism evidence="2 3">
    <name type="scientific">Dissostichus eleginoides</name>
    <name type="common">Patagonian toothfish</name>
    <name type="synonym">Dissostichus amissus</name>
    <dbReference type="NCBI Taxonomy" id="100907"/>
    <lineage>
        <taxon>Eukaryota</taxon>
        <taxon>Metazoa</taxon>
        <taxon>Chordata</taxon>
        <taxon>Craniata</taxon>
        <taxon>Vertebrata</taxon>
        <taxon>Euteleostomi</taxon>
        <taxon>Actinopterygii</taxon>
        <taxon>Neopterygii</taxon>
        <taxon>Teleostei</taxon>
        <taxon>Neoteleostei</taxon>
        <taxon>Acanthomorphata</taxon>
        <taxon>Eupercaria</taxon>
        <taxon>Perciformes</taxon>
        <taxon>Notothenioidei</taxon>
        <taxon>Nototheniidae</taxon>
        <taxon>Dissostichus</taxon>
    </lineage>
</organism>
<dbReference type="PANTHER" id="PTHR47773">
    <property type="entry name" value="SI:DKEY-9I5.2-RELATED"/>
    <property type="match status" value="1"/>
</dbReference>
<comment type="caution">
    <text evidence="2">The sequence shown here is derived from an EMBL/GenBank/DDBJ whole genome shotgun (WGS) entry which is preliminary data.</text>
</comment>
<dbReference type="InterPro" id="IPR046616">
    <property type="entry name" value="DUF6729"/>
</dbReference>
<dbReference type="AlphaFoldDB" id="A0AAD9F611"/>